<comment type="caution">
    <text evidence="1">The sequence shown here is derived from an EMBL/GenBank/DDBJ whole genome shotgun (WGS) entry which is preliminary data.</text>
</comment>
<name>A0A8J8N9P2_HALGN</name>
<evidence type="ECO:0000313" key="2">
    <source>
        <dbReference type="Proteomes" id="UP000785679"/>
    </source>
</evidence>
<sequence>MINYKISPPLRRKGTYFSLQPVRMASAGRAGKVSKRAAASRYLLQIHTQSYRCNPSRINGNEQMNGSATLLRITQLKCFMKDSARIKCAFPSKSRNADPCNQQ</sequence>
<dbReference type="Proteomes" id="UP000785679">
    <property type="component" value="Unassembled WGS sequence"/>
</dbReference>
<evidence type="ECO:0000313" key="1">
    <source>
        <dbReference type="EMBL" id="TNV70740.1"/>
    </source>
</evidence>
<protein>
    <submittedName>
        <fullName evidence="1">Uncharacterized protein</fullName>
    </submittedName>
</protein>
<reference evidence="1" key="1">
    <citation type="submission" date="2019-06" db="EMBL/GenBank/DDBJ databases">
        <authorList>
            <person name="Zheng W."/>
        </authorList>
    </citation>
    <scope>NUCLEOTIDE SEQUENCE</scope>
    <source>
        <strain evidence="1">QDHG01</strain>
    </source>
</reference>
<dbReference type="EMBL" id="RRYP01033316">
    <property type="protein sequence ID" value="TNV70740.1"/>
    <property type="molecule type" value="Genomic_DNA"/>
</dbReference>
<proteinExistence type="predicted"/>
<accession>A0A8J8N9P2</accession>
<organism evidence="1 2">
    <name type="scientific">Halteria grandinella</name>
    <dbReference type="NCBI Taxonomy" id="5974"/>
    <lineage>
        <taxon>Eukaryota</taxon>
        <taxon>Sar</taxon>
        <taxon>Alveolata</taxon>
        <taxon>Ciliophora</taxon>
        <taxon>Intramacronucleata</taxon>
        <taxon>Spirotrichea</taxon>
        <taxon>Stichotrichia</taxon>
        <taxon>Sporadotrichida</taxon>
        <taxon>Halteriidae</taxon>
        <taxon>Halteria</taxon>
    </lineage>
</organism>
<gene>
    <name evidence="1" type="ORF">FGO68_gene7437</name>
</gene>
<keyword evidence="2" id="KW-1185">Reference proteome</keyword>
<dbReference type="AlphaFoldDB" id="A0A8J8N9P2"/>